<reference evidence="1" key="1">
    <citation type="journal article" date="2019" name="Environ. Microbiol.">
        <title>Fungal ecological strategies reflected in gene transcription - a case study of two litter decomposers.</title>
        <authorList>
            <person name="Barbi F."/>
            <person name="Kohler A."/>
            <person name="Barry K."/>
            <person name="Baskaran P."/>
            <person name="Daum C."/>
            <person name="Fauchery L."/>
            <person name="Ihrmark K."/>
            <person name="Kuo A."/>
            <person name="LaButti K."/>
            <person name="Lipzen A."/>
            <person name="Morin E."/>
            <person name="Grigoriev I.V."/>
            <person name="Henrissat B."/>
            <person name="Lindahl B."/>
            <person name="Martin F."/>
        </authorList>
    </citation>
    <scope>NUCLEOTIDE SEQUENCE</scope>
    <source>
        <strain evidence="1">JB14</strain>
    </source>
</reference>
<dbReference type="EMBL" id="ML769533">
    <property type="protein sequence ID" value="KAE9395344.1"/>
    <property type="molecule type" value="Genomic_DNA"/>
</dbReference>
<evidence type="ECO:0000313" key="1">
    <source>
        <dbReference type="EMBL" id="KAE9395344.1"/>
    </source>
</evidence>
<protein>
    <submittedName>
        <fullName evidence="1">Uncharacterized protein</fullName>
    </submittedName>
</protein>
<keyword evidence="2" id="KW-1185">Reference proteome</keyword>
<dbReference type="Proteomes" id="UP000799118">
    <property type="component" value="Unassembled WGS sequence"/>
</dbReference>
<accession>A0A6A4HDI1</accession>
<organism evidence="1 2">
    <name type="scientific">Gymnopus androsaceus JB14</name>
    <dbReference type="NCBI Taxonomy" id="1447944"/>
    <lineage>
        <taxon>Eukaryota</taxon>
        <taxon>Fungi</taxon>
        <taxon>Dikarya</taxon>
        <taxon>Basidiomycota</taxon>
        <taxon>Agaricomycotina</taxon>
        <taxon>Agaricomycetes</taxon>
        <taxon>Agaricomycetidae</taxon>
        <taxon>Agaricales</taxon>
        <taxon>Marasmiineae</taxon>
        <taxon>Omphalotaceae</taxon>
        <taxon>Gymnopus</taxon>
    </lineage>
</organism>
<gene>
    <name evidence="1" type="ORF">BT96DRAFT_997747</name>
</gene>
<evidence type="ECO:0000313" key="2">
    <source>
        <dbReference type="Proteomes" id="UP000799118"/>
    </source>
</evidence>
<proteinExistence type="predicted"/>
<dbReference type="AlphaFoldDB" id="A0A6A4HDI1"/>
<name>A0A6A4HDI1_9AGAR</name>
<sequence length="52" mass="5871">MFWQPKKIANACLRALQAYKSGHSSIDEVRRIINETQRKEGKGPAAKNTGDR</sequence>